<gene>
    <name evidence="16" type="ORF">X975_02496</name>
</gene>
<dbReference type="FunFam" id="3.40.50.720:FF:000165">
    <property type="entry name" value="3-ketodihydrosphingosine reductase"/>
    <property type="match status" value="1"/>
</dbReference>
<evidence type="ECO:0000256" key="6">
    <source>
        <dbReference type="ARBA" id="ARBA00022824"/>
    </source>
</evidence>
<feature type="transmembrane region" description="Helical" evidence="15">
    <location>
        <begin position="39"/>
        <end position="59"/>
    </location>
</feature>
<dbReference type="PANTHER" id="PTHR43550">
    <property type="entry name" value="3-KETODIHYDROSPHINGOSINE REDUCTASE"/>
    <property type="match status" value="1"/>
</dbReference>
<dbReference type="PROSITE" id="PS00061">
    <property type="entry name" value="ADH_SHORT"/>
    <property type="match status" value="1"/>
</dbReference>
<dbReference type="EC" id="1.1.1.102" evidence="11"/>
<feature type="transmembrane region" description="Helical" evidence="15">
    <location>
        <begin position="286"/>
        <end position="305"/>
    </location>
</feature>
<evidence type="ECO:0000313" key="17">
    <source>
        <dbReference type="Proteomes" id="UP000054359"/>
    </source>
</evidence>
<keyword evidence="17" id="KW-1185">Reference proteome</keyword>
<dbReference type="Proteomes" id="UP000054359">
    <property type="component" value="Unassembled WGS sequence"/>
</dbReference>
<evidence type="ECO:0000256" key="7">
    <source>
        <dbReference type="ARBA" id="ARBA00022857"/>
    </source>
</evidence>
<evidence type="ECO:0000256" key="13">
    <source>
        <dbReference type="ARBA" id="ARBA00048930"/>
    </source>
</evidence>
<dbReference type="PRINTS" id="PR00080">
    <property type="entry name" value="SDRFAMILY"/>
</dbReference>
<comment type="pathway">
    <text evidence="2">Lipid metabolism; sphingolipid metabolism.</text>
</comment>
<dbReference type="InterPro" id="IPR020904">
    <property type="entry name" value="Sc_DH/Rdtase_CS"/>
</dbReference>
<reference evidence="16 17" key="1">
    <citation type="submission" date="2013-11" db="EMBL/GenBank/DDBJ databases">
        <title>Genome sequencing of Stegodyphus mimosarum.</title>
        <authorList>
            <person name="Bechsgaard J."/>
        </authorList>
    </citation>
    <scope>NUCLEOTIDE SEQUENCE [LARGE SCALE GENOMIC DNA]</scope>
</reference>
<evidence type="ECO:0000256" key="3">
    <source>
        <dbReference type="ARBA" id="ARBA00004991"/>
    </source>
</evidence>
<dbReference type="GO" id="GO:0047560">
    <property type="term" value="F:3-dehydrosphinganine reductase activity"/>
    <property type="evidence" value="ECO:0007669"/>
    <property type="project" value="UniProtKB-EC"/>
</dbReference>
<keyword evidence="8" id="KW-0746">Sphingolipid metabolism</keyword>
<keyword evidence="15" id="KW-0812">Transmembrane</keyword>
<keyword evidence="6" id="KW-0256">Endoplasmic reticulum</keyword>
<dbReference type="InterPro" id="IPR036291">
    <property type="entry name" value="NAD(P)-bd_dom_sf"/>
</dbReference>
<dbReference type="GO" id="GO:0005789">
    <property type="term" value="C:endoplasmic reticulum membrane"/>
    <property type="evidence" value="ECO:0007669"/>
    <property type="project" value="TreeGrafter"/>
</dbReference>
<feature type="non-terminal residue" evidence="16">
    <location>
        <position position="323"/>
    </location>
</feature>
<evidence type="ECO:0000256" key="4">
    <source>
        <dbReference type="ARBA" id="ARBA00006484"/>
    </source>
</evidence>
<keyword evidence="10" id="KW-0443">Lipid metabolism</keyword>
<dbReference type="GO" id="GO:0030148">
    <property type="term" value="P:sphingolipid biosynthetic process"/>
    <property type="evidence" value="ECO:0007669"/>
    <property type="project" value="InterPro"/>
</dbReference>
<keyword evidence="15" id="KW-0472">Membrane</keyword>
<evidence type="ECO:0000256" key="1">
    <source>
        <dbReference type="ARBA" id="ARBA00004240"/>
    </source>
</evidence>
<evidence type="ECO:0000256" key="9">
    <source>
        <dbReference type="ARBA" id="ARBA00023002"/>
    </source>
</evidence>
<sequence>MILYIIIILICAVSCVFFSRKRPINLNHDHFLITGGSSGIGLAIATEAVKLGANVTIIARSKVRLEEAKRMLCSEIIKSNQSILSFSADVCEQSNRLAEIVKEAEYNAGPITFLINCAGTSVCHRFEDTPIEDFSKMMNVNYLGSVNMTYAVLPLMKQRKRGKIVFISSLAGLIGLFGYTAYSASKFALFGLAQALQMEVKPYNISVTVAFPPDTDTPGFAEEVKDKPDETMRMSESGGLFSAKEVALKTLQDAFNKKFMSSIGFEGWILCTLGSGTAPVNSVLEFVMQMMTTGFLRLCIVFYLWKCNDIVYQSAKERERNKS</sequence>
<comment type="pathway">
    <text evidence="3">Sphingolipid metabolism.</text>
</comment>
<evidence type="ECO:0000256" key="14">
    <source>
        <dbReference type="RuleBase" id="RU000363"/>
    </source>
</evidence>
<dbReference type="Gene3D" id="3.40.50.720">
    <property type="entry name" value="NAD(P)-binding Rossmann-like Domain"/>
    <property type="match status" value="1"/>
</dbReference>
<keyword evidence="7" id="KW-0521">NADP</keyword>
<dbReference type="SUPFAM" id="SSF51735">
    <property type="entry name" value="NAD(P)-binding Rossmann-fold domains"/>
    <property type="match status" value="1"/>
</dbReference>
<dbReference type="CDD" id="cd08939">
    <property type="entry name" value="KDSR-like_SDR_c"/>
    <property type="match status" value="1"/>
</dbReference>
<dbReference type="STRING" id="407821.A0A087UT49"/>
<organism evidence="16 17">
    <name type="scientific">Stegodyphus mimosarum</name>
    <name type="common">African social velvet spider</name>
    <dbReference type="NCBI Taxonomy" id="407821"/>
    <lineage>
        <taxon>Eukaryota</taxon>
        <taxon>Metazoa</taxon>
        <taxon>Ecdysozoa</taxon>
        <taxon>Arthropoda</taxon>
        <taxon>Chelicerata</taxon>
        <taxon>Arachnida</taxon>
        <taxon>Araneae</taxon>
        <taxon>Araneomorphae</taxon>
        <taxon>Entelegynae</taxon>
        <taxon>Eresoidea</taxon>
        <taxon>Eresidae</taxon>
        <taxon>Stegodyphus</taxon>
    </lineage>
</organism>
<evidence type="ECO:0000256" key="2">
    <source>
        <dbReference type="ARBA" id="ARBA00004760"/>
    </source>
</evidence>
<dbReference type="OMA" id="ICGVFEE"/>
<protein>
    <recommendedName>
        <fullName evidence="11">3-dehydrosphinganine reductase</fullName>
        <ecNumber evidence="11">1.1.1.102</ecNumber>
    </recommendedName>
</protein>
<dbReference type="OrthoDB" id="37659at2759"/>
<evidence type="ECO:0000256" key="8">
    <source>
        <dbReference type="ARBA" id="ARBA00022919"/>
    </source>
</evidence>
<dbReference type="Pfam" id="PF00106">
    <property type="entry name" value="adh_short"/>
    <property type="match status" value="1"/>
</dbReference>
<comment type="similarity">
    <text evidence="4 14">Belongs to the short-chain dehydrogenases/reductases (SDR) family.</text>
</comment>
<dbReference type="GO" id="GO:0006666">
    <property type="term" value="P:3-keto-sphinganine metabolic process"/>
    <property type="evidence" value="ECO:0007669"/>
    <property type="project" value="InterPro"/>
</dbReference>
<name>A0A087UT49_STEMI</name>
<dbReference type="InterPro" id="IPR002347">
    <property type="entry name" value="SDR_fam"/>
</dbReference>
<keyword evidence="15" id="KW-1133">Transmembrane helix</keyword>
<accession>A0A087UT49</accession>
<comment type="catalytic activity">
    <reaction evidence="13">
        <text>sphinganine + NADP(+) = 3-oxosphinganine + NADPH + H(+)</text>
        <dbReference type="Rhea" id="RHEA:22640"/>
        <dbReference type="ChEBI" id="CHEBI:15378"/>
        <dbReference type="ChEBI" id="CHEBI:57783"/>
        <dbReference type="ChEBI" id="CHEBI:57817"/>
        <dbReference type="ChEBI" id="CHEBI:58299"/>
        <dbReference type="ChEBI" id="CHEBI:58349"/>
        <dbReference type="EC" id="1.1.1.102"/>
    </reaction>
    <physiologicalReaction direction="right-to-left" evidence="13">
        <dbReference type="Rhea" id="RHEA:22642"/>
    </physiologicalReaction>
</comment>
<evidence type="ECO:0000313" key="16">
    <source>
        <dbReference type="EMBL" id="KFM80538.1"/>
    </source>
</evidence>
<comment type="function">
    <text evidence="12">Catalyzes the reduction of 3'-oxosphinganine (3-ketodihydrosphingosine/KDS) to sphinganine (dihydrosphingosine/DHS), the second step of de novo sphingolipid biosynthesis.</text>
</comment>
<dbReference type="PANTHER" id="PTHR43550:SF3">
    <property type="entry name" value="3-KETODIHYDROSPHINGOSINE REDUCTASE"/>
    <property type="match status" value="1"/>
</dbReference>
<evidence type="ECO:0000256" key="11">
    <source>
        <dbReference type="ARBA" id="ARBA00026112"/>
    </source>
</evidence>
<dbReference type="EMBL" id="KK121471">
    <property type="protein sequence ID" value="KFM80538.1"/>
    <property type="molecule type" value="Genomic_DNA"/>
</dbReference>
<evidence type="ECO:0000256" key="12">
    <source>
        <dbReference type="ARBA" id="ARBA00044737"/>
    </source>
</evidence>
<dbReference type="AlphaFoldDB" id="A0A087UT49"/>
<dbReference type="GO" id="GO:0000166">
    <property type="term" value="F:nucleotide binding"/>
    <property type="evidence" value="ECO:0007669"/>
    <property type="project" value="UniProtKB-KW"/>
</dbReference>
<dbReference type="InterPro" id="IPR045022">
    <property type="entry name" value="KDSR-like"/>
</dbReference>
<evidence type="ECO:0000256" key="5">
    <source>
        <dbReference type="ARBA" id="ARBA00022741"/>
    </source>
</evidence>
<feature type="transmembrane region" description="Helical" evidence="15">
    <location>
        <begin position="164"/>
        <end position="182"/>
    </location>
</feature>
<comment type="subcellular location">
    <subcellularLocation>
        <location evidence="1">Endoplasmic reticulum</location>
    </subcellularLocation>
</comment>
<evidence type="ECO:0000256" key="15">
    <source>
        <dbReference type="SAM" id="Phobius"/>
    </source>
</evidence>
<proteinExistence type="inferred from homology"/>
<dbReference type="PRINTS" id="PR00081">
    <property type="entry name" value="GDHRDH"/>
</dbReference>
<keyword evidence="5" id="KW-0547">Nucleotide-binding</keyword>
<keyword evidence="9" id="KW-0560">Oxidoreductase</keyword>
<evidence type="ECO:0000256" key="10">
    <source>
        <dbReference type="ARBA" id="ARBA00023098"/>
    </source>
</evidence>